<comment type="caution">
    <text evidence="2">The sequence shown here is derived from an EMBL/GenBank/DDBJ whole genome shotgun (WGS) entry which is preliminary data.</text>
</comment>
<accession>A0AAD9Z144</accession>
<sequence>MAGQANLPTPDENGSQHQSELPKTPRASTNIKNAQDNHHKISVAGNSSTPPPDDLFSKFTRLQVQSNEHIKFEPPATPPFSDDLGRSSSKDQPESSNDMADRSKSLIHTRWPPKGQSLRSKLSEEQATALVRNGALSFGGLFFQASHTDTHHIRFYATVNVDGVENDARASFQPCYPAPDMSLVLLHPGGHVMPWDTFEQEPSMIHCFGILPGTVTLNQYVGLMNRPLHREPCPHHPIVPRPTAHLLVLRRLHFLQGGLDCDVNVVEDLLFTQLIHDPEWVRGAAEEFAKQIPMLIAALDCPFWYDFRKPDAQVLAHFFDTQDVAVEQRFCHQLLLSVELYLRLEEFTRKYDKDQIKSILAVITEKVAYDLALAQIWLSKMTFEPLDSGFLRPPTLFQITALTKTKQKKRLLEFANNMKWAGIADVERMLKETDGGVIPLESKSPHSSSWIAGAIFPGTSALWLIMRSLIDCDPELDNAPHGFDQMPSNLGFQYRGSTYWYWESIVGKVIGASKGVKQDHGWIGPCLQSGDLMKLQTLLVHSNPPIKYLSKSRVKNMAARTAALGPPTDSYPVDEFVIPLPDFDNIVDWVRIQKLAFKRHSYPELATDPTEYHAAVVFAVENQTIPIRLRYDVTFIYIPPCKGQHVLFWDYAYETTNVDDILDLRSWNGVTFHEKPPAETSFPSSSSKSASKLPAAEKSPLEPSFSSSTPSSSKSTKSAAEVESVLVVEAFGAADNEVLARAWASHVGFSAVVANVRETCMACSIRAAYAAAVPMVILNEGYNGDKRRRAAE</sequence>
<reference evidence="2" key="1">
    <citation type="submission" date="2022-11" db="EMBL/GenBank/DDBJ databases">
        <title>Chromosomal genome sequence assembly and mating type (MAT) locus characterization of the leprose asexual lichenized fungus Lepraria neglecta (Nyl.) Erichsen.</title>
        <authorList>
            <person name="Allen J.L."/>
            <person name="Pfeffer B."/>
        </authorList>
    </citation>
    <scope>NUCLEOTIDE SEQUENCE</scope>
    <source>
        <strain evidence="2">Allen 5258</strain>
    </source>
</reference>
<evidence type="ECO:0000256" key="1">
    <source>
        <dbReference type="SAM" id="MobiDB-lite"/>
    </source>
</evidence>
<protein>
    <submittedName>
        <fullName evidence="2">Uncharacterized protein</fullName>
    </submittedName>
</protein>
<dbReference type="PANTHER" id="PTHR42345:SF1">
    <property type="entry name" value="VTC DOMAIN-CONTAINING PROTEIN"/>
    <property type="match status" value="1"/>
</dbReference>
<dbReference type="EMBL" id="JASNWA010000009">
    <property type="protein sequence ID" value="KAK3169784.1"/>
    <property type="molecule type" value="Genomic_DNA"/>
</dbReference>
<feature type="region of interest" description="Disordered" evidence="1">
    <location>
        <begin position="676"/>
        <end position="715"/>
    </location>
</feature>
<name>A0AAD9Z144_9LECA</name>
<dbReference type="AlphaFoldDB" id="A0AAD9Z144"/>
<feature type="compositionally biased region" description="Basic and acidic residues" evidence="1">
    <location>
        <begin position="83"/>
        <end position="104"/>
    </location>
</feature>
<feature type="compositionally biased region" description="Low complexity" evidence="1">
    <location>
        <begin position="678"/>
        <end position="715"/>
    </location>
</feature>
<evidence type="ECO:0000313" key="3">
    <source>
        <dbReference type="Proteomes" id="UP001276659"/>
    </source>
</evidence>
<organism evidence="2 3">
    <name type="scientific">Lepraria neglecta</name>
    <dbReference type="NCBI Taxonomy" id="209136"/>
    <lineage>
        <taxon>Eukaryota</taxon>
        <taxon>Fungi</taxon>
        <taxon>Dikarya</taxon>
        <taxon>Ascomycota</taxon>
        <taxon>Pezizomycotina</taxon>
        <taxon>Lecanoromycetes</taxon>
        <taxon>OSLEUM clade</taxon>
        <taxon>Lecanoromycetidae</taxon>
        <taxon>Lecanorales</taxon>
        <taxon>Lecanorineae</taxon>
        <taxon>Stereocaulaceae</taxon>
        <taxon>Lepraria</taxon>
    </lineage>
</organism>
<proteinExistence type="predicted"/>
<dbReference type="PANTHER" id="PTHR42345">
    <property type="entry name" value="TPR_REGION DOMAIN-CONTAINING PROTEIN"/>
    <property type="match status" value="1"/>
</dbReference>
<gene>
    <name evidence="2" type="ORF">OEA41_009168</name>
</gene>
<evidence type="ECO:0000313" key="2">
    <source>
        <dbReference type="EMBL" id="KAK3169784.1"/>
    </source>
</evidence>
<feature type="compositionally biased region" description="Polar residues" evidence="1">
    <location>
        <begin position="12"/>
        <end position="34"/>
    </location>
</feature>
<feature type="region of interest" description="Disordered" evidence="1">
    <location>
        <begin position="1"/>
        <end position="121"/>
    </location>
</feature>
<dbReference type="Proteomes" id="UP001276659">
    <property type="component" value="Unassembled WGS sequence"/>
</dbReference>
<keyword evidence="3" id="KW-1185">Reference proteome</keyword>